<proteinExistence type="predicted"/>
<reference evidence="1" key="1">
    <citation type="submission" date="2024-06" db="EMBL/GenBank/DDBJ databases">
        <title>Genomic Encyclopedia of Type Strains, Phase IV (KMG-IV): sequencing the most valuable type-strain genomes for metagenomic binning, comparative biology and taxonomic classification.</title>
        <authorList>
            <person name="Goeker M."/>
        </authorList>
    </citation>
    <scope>NUCLEOTIDE SEQUENCE</scope>
    <source>
        <strain evidence="1">SJCon</strain>
    </source>
</reference>
<dbReference type="EMBL" id="JBEPNJ010000001">
    <property type="protein sequence ID" value="MET3770699.1"/>
    <property type="molecule type" value="Genomic_DNA"/>
</dbReference>
<sequence length="119" mass="12488">MFRKSLAAAGLAVVFMFVPTAANALDCANVSRSAYTGSDYVFIPGPDIHVHVQGNWAYVLEAGAWVFLPPGTVPEGAGDDGNFQNGEGYALLVNAICESSGAVLDNRQGDHGIQLLETC</sequence>
<accession>A0ACC6TAI8</accession>
<protein>
    <submittedName>
        <fullName evidence="1">Uncharacterized protein</fullName>
    </submittedName>
</protein>
<evidence type="ECO:0000313" key="1">
    <source>
        <dbReference type="EMBL" id="MET3770699.1"/>
    </source>
</evidence>
<evidence type="ECO:0000313" key="2">
    <source>
        <dbReference type="Proteomes" id="UP001549207"/>
    </source>
</evidence>
<keyword evidence="2" id="KW-1185">Reference proteome</keyword>
<dbReference type="Proteomes" id="UP001549207">
    <property type="component" value="Unassembled WGS sequence"/>
</dbReference>
<gene>
    <name evidence="1" type="ORF">ABIC98_000323</name>
</gene>
<name>A0ACC6TAI8_9MICC</name>
<organism evidence="1 2">
    <name type="scientific">Arthrobacter nitrophenolicus</name>
    <dbReference type="NCBI Taxonomy" id="683150"/>
    <lineage>
        <taxon>Bacteria</taxon>
        <taxon>Bacillati</taxon>
        <taxon>Actinomycetota</taxon>
        <taxon>Actinomycetes</taxon>
        <taxon>Micrococcales</taxon>
        <taxon>Micrococcaceae</taxon>
        <taxon>Arthrobacter</taxon>
    </lineage>
</organism>
<comment type="caution">
    <text evidence="1">The sequence shown here is derived from an EMBL/GenBank/DDBJ whole genome shotgun (WGS) entry which is preliminary data.</text>
</comment>